<name>A0A1H1L5J7_9ACTN</name>
<dbReference type="STRING" id="117157.SAMN04489717_0119"/>
<dbReference type="RefSeq" id="WP_092649555.1">
    <property type="nucleotide sequence ID" value="NZ_LT629732.1"/>
</dbReference>
<dbReference type="EMBL" id="LT629732">
    <property type="protein sequence ID" value="SDR69620.1"/>
    <property type="molecule type" value="Genomic_DNA"/>
</dbReference>
<accession>A0A1H1L5J7</accession>
<organism evidence="1 2">
    <name type="scientific">Actinopolymorpha singaporensis</name>
    <dbReference type="NCBI Taxonomy" id="117157"/>
    <lineage>
        <taxon>Bacteria</taxon>
        <taxon>Bacillati</taxon>
        <taxon>Actinomycetota</taxon>
        <taxon>Actinomycetes</taxon>
        <taxon>Propionibacteriales</taxon>
        <taxon>Actinopolymorphaceae</taxon>
        <taxon>Actinopolymorpha</taxon>
    </lineage>
</organism>
<sequence length="71" mass="7894">MTPEEIVDLAALRLLSTGAYIEHQVRAGDPSFEVHREEDHARGYRIAAEFVLANRQALLGRTRSAQSLTTS</sequence>
<dbReference type="OrthoDB" id="5198404at2"/>
<gene>
    <name evidence="1" type="ORF">SAMN04489717_0119</name>
</gene>
<dbReference type="AlphaFoldDB" id="A0A1H1L5J7"/>
<keyword evidence="2" id="KW-1185">Reference proteome</keyword>
<dbReference type="Proteomes" id="UP000198983">
    <property type="component" value="Chromosome I"/>
</dbReference>
<protein>
    <submittedName>
        <fullName evidence="1">Uncharacterized protein</fullName>
    </submittedName>
</protein>
<proteinExistence type="predicted"/>
<reference evidence="1 2" key="1">
    <citation type="submission" date="2016-10" db="EMBL/GenBank/DDBJ databases">
        <authorList>
            <person name="de Groot N.N."/>
        </authorList>
    </citation>
    <scope>NUCLEOTIDE SEQUENCE [LARGE SCALE GENOMIC DNA]</scope>
    <source>
        <strain evidence="1 2">DSM 22024</strain>
    </source>
</reference>
<evidence type="ECO:0000313" key="1">
    <source>
        <dbReference type="EMBL" id="SDR69620.1"/>
    </source>
</evidence>
<evidence type="ECO:0000313" key="2">
    <source>
        <dbReference type="Proteomes" id="UP000198983"/>
    </source>
</evidence>